<proteinExistence type="predicted"/>
<keyword evidence="1" id="KW-1133">Transmembrane helix</keyword>
<keyword evidence="1" id="KW-0812">Transmembrane</keyword>
<evidence type="ECO:0000313" key="2">
    <source>
        <dbReference type="EMBL" id="KOF74155.1"/>
    </source>
</evidence>
<sequence>MNHSQPVHNTLKLRSSVISHHSHPHHFLLSSGLLLFATHHILLSYSITLIVVHLFLITPYTTPHQITWPLTTYYCSIIQPGILVLLIS</sequence>
<reference evidence="2" key="1">
    <citation type="submission" date="2015-07" db="EMBL/GenBank/DDBJ databases">
        <title>MeaNS - Measles Nucleotide Surveillance Program.</title>
        <authorList>
            <person name="Tran T."/>
            <person name="Druce J."/>
        </authorList>
    </citation>
    <scope>NUCLEOTIDE SEQUENCE</scope>
    <source>
        <strain evidence="2">UCB-OBI-ISO-001</strain>
        <tissue evidence="2">Gonad</tissue>
    </source>
</reference>
<feature type="transmembrane region" description="Helical" evidence="1">
    <location>
        <begin position="68"/>
        <end position="87"/>
    </location>
</feature>
<evidence type="ECO:0000256" key="1">
    <source>
        <dbReference type="SAM" id="Phobius"/>
    </source>
</evidence>
<name>A0A0L8GCB3_OCTBM</name>
<feature type="transmembrane region" description="Helical" evidence="1">
    <location>
        <begin position="33"/>
        <end position="56"/>
    </location>
</feature>
<protein>
    <submittedName>
        <fullName evidence="2">Uncharacterized protein</fullName>
    </submittedName>
</protein>
<organism evidence="2">
    <name type="scientific">Octopus bimaculoides</name>
    <name type="common">California two-spotted octopus</name>
    <dbReference type="NCBI Taxonomy" id="37653"/>
    <lineage>
        <taxon>Eukaryota</taxon>
        <taxon>Metazoa</taxon>
        <taxon>Spiralia</taxon>
        <taxon>Lophotrochozoa</taxon>
        <taxon>Mollusca</taxon>
        <taxon>Cephalopoda</taxon>
        <taxon>Coleoidea</taxon>
        <taxon>Octopodiformes</taxon>
        <taxon>Octopoda</taxon>
        <taxon>Incirrata</taxon>
        <taxon>Octopodidae</taxon>
        <taxon>Octopus</taxon>
    </lineage>
</organism>
<dbReference type="EMBL" id="KQ422819">
    <property type="protein sequence ID" value="KOF74155.1"/>
    <property type="molecule type" value="Genomic_DNA"/>
</dbReference>
<gene>
    <name evidence="2" type="ORF">OCBIM_22036649mg</name>
</gene>
<keyword evidence="1" id="KW-0472">Membrane</keyword>
<accession>A0A0L8GCB3</accession>
<dbReference type="AlphaFoldDB" id="A0A0L8GCB3"/>